<comment type="caution">
    <text evidence="2">The sequence shown here is derived from an EMBL/GenBank/DDBJ whole genome shotgun (WGS) entry which is preliminary data.</text>
</comment>
<reference evidence="2 3" key="1">
    <citation type="submission" date="2024-10" db="EMBL/GenBank/DDBJ databases">
        <title>The Natural Products Discovery Center: Release of the First 8490 Sequenced Strains for Exploring Actinobacteria Biosynthetic Diversity.</title>
        <authorList>
            <person name="Kalkreuter E."/>
            <person name="Kautsar S.A."/>
            <person name="Yang D."/>
            <person name="Bader C.D."/>
            <person name="Teijaro C.N."/>
            <person name="Fluegel L."/>
            <person name="Davis C.M."/>
            <person name="Simpson J.R."/>
            <person name="Lauterbach L."/>
            <person name="Steele A.D."/>
            <person name="Gui C."/>
            <person name="Meng S."/>
            <person name="Li G."/>
            <person name="Viehrig K."/>
            <person name="Ye F."/>
            <person name="Su P."/>
            <person name="Kiefer A.F."/>
            <person name="Nichols A."/>
            <person name="Cepeda A.J."/>
            <person name="Yan W."/>
            <person name="Fan B."/>
            <person name="Jiang Y."/>
            <person name="Adhikari A."/>
            <person name="Zheng C.-J."/>
            <person name="Schuster L."/>
            <person name="Cowan T.M."/>
            <person name="Smanski M.J."/>
            <person name="Chevrette M.G."/>
            <person name="De Carvalho L.P.S."/>
            <person name="Shen B."/>
        </authorList>
    </citation>
    <scope>NUCLEOTIDE SEQUENCE [LARGE SCALE GENOMIC DNA]</scope>
    <source>
        <strain evidence="2 3">NPDC048229</strain>
    </source>
</reference>
<name>A0ABW7BX47_9ACTN</name>
<feature type="domain" description="T6SS immunity protein Tdi1 C-terminal" evidence="1">
    <location>
        <begin position="119"/>
        <end position="190"/>
    </location>
</feature>
<dbReference type="Pfam" id="PF08906">
    <property type="entry name" value="T6SS_Tdi1_C"/>
    <property type="match status" value="1"/>
</dbReference>
<dbReference type="EMBL" id="JBICZW010000010">
    <property type="protein sequence ID" value="MFG3190809.1"/>
    <property type="molecule type" value="Genomic_DNA"/>
</dbReference>
<dbReference type="InterPro" id="IPR015002">
    <property type="entry name" value="T6SS_Tdi1_C"/>
</dbReference>
<protein>
    <submittedName>
        <fullName evidence="2">T6SS immunity protein Tdi1 domain-containing protein</fullName>
    </submittedName>
</protein>
<sequence length="215" mass="23525">MSLEILLRRFPVTGTADPTAFGEGGGHPVPATLAGLFERAAGSVLADGFLRFHTPGSARESYEACARLIEGIEGRYYPFAFDWTGRELLFDIRDPEARPRYVIAVDPAEGEHFTTGLTIDEFFEAAADEDEDALAFPFFREWREADPGAGPLGFGQVVGYRVPLALGGPDEVANMEVTDRRVYFELCTQLALRLRDLPEDTRIDGAAAAPPEPEA</sequence>
<keyword evidence="3" id="KW-1185">Reference proteome</keyword>
<organism evidence="2 3">
    <name type="scientific">Streptomyces omiyaensis</name>
    <dbReference type="NCBI Taxonomy" id="68247"/>
    <lineage>
        <taxon>Bacteria</taxon>
        <taxon>Bacillati</taxon>
        <taxon>Actinomycetota</taxon>
        <taxon>Actinomycetes</taxon>
        <taxon>Kitasatosporales</taxon>
        <taxon>Streptomycetaceae</taxon>
        <taxon>Streptomyces</taxon>
    </lineage>
</organism>
<dbReference type="RefSeq" id="WP_392882726.1">
    <property type="nucleotide sequence ID" value="NZ_JBICZW010000010.1"/>
</dbReference>
<dbReference type="Proteomes" id="UP001604282">
    <property type="component" value="Unassembled WGS sequence"/>
</dbReference>
<accession>A0ABW7BX47</accession>
<evidence type="ECO:0000313" key="3">
    <source>
        <dbReference type="Proteomes" id="UP001604282"/>
    </source>
</evidence>
<gene>
    <name evidence="2" type="ORF">ACGFYS_17925</name>
</gene>
<proteinExistence type="predicted"/>
<evidence type="ECO:0000313" key="2">
    <source>
        <dbReference type="EMBL" id="MFG3190809.1"/>
    </source>
</evidence>
<evidence type="ECO:0000259" key="1">
    <source>
        <dbReference type="Pfam" id="PF08906"/>
    </source>
</evidence>